<feature type="signal peptide" evidence="1">
    <location>
        <begin position="1"/>
        <end position="23"/>
    </location>
</feature>
<name>A0AAD0PVH1_PSEAV</name>
<organism evidence="2 3">
    <name type="scientific">Pseudomonas amygdali pv. lachrymans str. M301315</name>
    <dbReference type="NCBI Taxonomy" id="629260"/>
    <lineage>
        <taxon>Bacteria</taxon>
        <taxon>Pseudomonadati</taxon>
        <taxon>Pseudomonadota</taxon>
        <taxon>Gammaproteobacteria</taxon>
        <taxon>Pseudomonadales</taxon>
        <taxon>Pseudomonadaceae</taxon>
        <taxon>Pseudomonas</taxon>
        <taxon>Pseudomonas amygdali</taxon>
    </lineage>
</organism>
<dbReference type="AlphaFoldDB" id="A0AAD0PVH1"/>
<feature type="chain" id="PRO_5042137007" description="Lipoprotein" evidence="1">
    <location>
        <begin position="24"/>
        <end position="238"/>
    </location>
</feature>
<evidence type="ECO:0000256" key="1">
    <source>
        <dbReference type="SAM" id="SignalP"/>
    </source>
</evidence>
<proteinExistence type="predicted"/>
<geneLocation type="plasmid" evidence="3">
    <name>pmppla107</name>
</geneLocation>
<dbReference type="PROSITE" id="PS51257">
    <property type="entry name" value="PROKAR_LIPOPROTEIN"/>
    <property type="match status" value="1"/>
</dbReference>
<keyword evidence="1" id="KW-0732">Signal</keyword>
<sequence>MRAFGYKTRFSRLLLIVAISTLAGCDYTARLDEGLAQAQQVKDPYVASTLMATAYKDFYTHGCLWRGCRQSELESARNLDKAGGELMVKAVRAGDLRAIDAVFNTFSSSLVKEEAAPSVIEHAEKPDASAHVLVIAGNLVMEGEYISPEFRQAFGYFARAWRQGDPAAAEGLMALFTRQGDAANSYLWRLRCADQCQWEDEELLATVPADRKLEIERAVPGDLLMVETIPVNPSTIEN</sequence>
<reference evidence="2 3" key="1">
    <citation type="journal article" date="2011" name="PLoS Pathog.">
        <title>Dynamic evolution of pathogenicity revealed by sequencing and comparative genomics of 19 Pseudomonas syringae isolates.</title>
        <authorList>
            <person name="Baltrus D.A."/>
            <person name="Nishimura M.T."/>
            <person name="Romanchuk A."/>
            <person name="Chang J.H."/>
            <person name="Mukhtar M.S."/>
            <person name="Cherkis K."/>
            <person name="Roach J."/>
            <person name="Grant S.R."/>
            <person name="Jones C.D."/>
            <person name="Dangl J.L."/>
        </authorList>
    </citation>
    <scope>NUCLEOTIDE SEQUENCE [LARGE SCALE GENOMIC DNA]</scope>
    <source>
        <strain evidence="2 3">M301315</strain>
    </source>
</reference>
<dbReference type="GeneID" id="39474064"/>
<accession>A0AAD0PVH1</accession>
<keyword evidence="2" id="KW-0614">Plasmid</keyword>
<evidence type="ECO:0000313" key="3">
    <source>
        <dbReference type="Proteomes" id="UP000006426"/>
    </source>
</evidence>
<dbReference type="RefSeq" id="WP_005742149.1">
    <property type="nucleotide sequence ID" value="NZ_CP031226.1"/>
</dbReference>
<dbReference type="Proteomes" id="UP000006426">
    <property type="component" value="Plasmid pmppla107"/>
</dbReference>
<protein>
    <recommendedName>
        <fullName evidence="4">Lipoprotein</fullName>
    </recommendedName>
</protein>
<evidence type="ECO:0000313" key="2">
    <source>
        <dbReference type="EMBL" id="AXH59621.1"/>
    </source>
</evidence>
<evidence type="ECO:0008006" key="4">
    <source>
        <dbReference type="Google" id="ProtNLM"/>
    </source>
</evidence>
<gene>
    <name evidence="2" type="ORF">PLA107_030830</name>
</gene>
<dbReference type="EMBL" id="CP031226">
    <property type="protein sequence ID" value="AXH59621.1"/>
    <property type="molecule type" value="Genomic_DNA"/>
</dbReference>